<proteinExistence type="inferred from homology"/>
<dbReference type="InterPro" id="IPR015422">
    <property type="entry name" value="PyrdxlP-dep_Trfase_small"/>
</dbReference>
<dbReference type="PROSITE" id="PS00600">
    <property type="entry name" value="AA_TRANSFER_CLASS_3"/>
    <property type="match status" value="1"/>
</dbReference>
<keyword evidence="4" id="KW-0663">Pyridoxal phosphate</keyword>
<keyword evidence="2 5" id="KW-0032">Aminotransferase</keyword>
<dbReference type="PIRSF" id="PIRSF000521">
    <property type="entry name" value="Transaminase_4ab_Lys_Orn"/>
    <property type="match status" value="1"/>
</dbReference>
<protein>
    <submittedName>
        <fullName evidence="5">Putative aminotransferase</fullName>
    </submittedName>
</protein>
<dbReference type="InterPro" id="IPR005814">
    <property type="entry name" value="Aminotrans_3"/>
</dbReference>
<evidence type="ECO:0000313" key="5">
    <source>
        <dbReference type="EMBL" id="ACY25441.1"/>
    </source>
</evidence>
<dbReference type="GO" id="GO:0030170">
    <property type="term" value="F:pyridoxal phosphate binding"/>
    <property type="evidence" value="ECO:0007669"/>
    <property type="project" value="InterPro"/>
</dbReference>
<dbReference type="Gene3D" id="3.40.640.10">
    <property type="entry name" value="Type I PLP-dependent aspartate aminotransferase-like (Major domain)"/>
    <property type="match status" value="1"/>
</dbReference>
<reference evidence="5" key="1">
    <citation type="submission" date="2009-08" db="EMBL/GenBank/DDBJ databases">
        <title>Screening for novel FADH2-dependent halogenase genes in the metagenomes of marine sponge associated microbial consortia.</title>
        <authorList>
            <person name="Scheuermayer M."/>
            <person name="Fieseler L."/>
            <person name="Bayer K."/>
            <person name="Hentschel U."/>
        </authorList>
    </citation>
    <scope>NUCLEOTIDE SEQUENCE</scope>
</reference>
<dbReference type="InterPro" id="IPR049704">
    <property type="entry name" value="Aminotrans_3_PPA_site"/>
</dbReference>
<dbReference type="EMBL" id="GQ844926">
    <property type="protein sequence ID" value="ACY25441.1"/>
    <property type="molecule type" value="Genomic_DNA"/>
</dbReference>
<dbReference type="PANTHER" id="PTHR43094:SF1">
    <property type="entry name" value="AMINOTRANSFERASE CLASS-III"/>
    <property type="match status" value="1"/>
</dbReference>
<dbReference type="InterPro" id="IPR015421">
    <property type="entry name" value="PyrdxlP-dep_Trfase_major"/>
</dbReference>
<dbReference type="PANTHER" id="PTHR43094">
    <property type="entry name" value="AMINOTRANSFERASE"/>
    <property type="match status" value="1"/>
</dbReference>
<dbReference type="GO" id="GO:0008483">
    <property type="term" value="F:transaminase activity"/>
    <property type="evidence" value="ECO:0007669"/>
    <property type="project" value="UniProtKB-KW"/>
</dbReference>
<dbReference type="FunFam" id="3.40.640.10:FF:000014">
    <property type="entry name" value="Adenosylmethionine-8-amino-7-oxononanoate aminotransferase, probable"/>
    <property type="match status" value="1"/>
</dbReference>
<dbReference type="AlphaFoldDB" id="E0X6N5"/>
<dbReference type="SUPFAM" id="SSF53383">
    <property type="entry name" value="PLP-dependent transferases"/>
    <property type="match status" value="1"/>
</dbReference>
<keyword evidence="3 5" id="KW-0808">Transferase</keyword>
<evidence type="ECO:0000256" key="3">
    <source>
        <dbReference type="ARBA" id="ARBA00022679"/>
    </source>
</evidence>
<dbReference type="InterPro" id="IPR015424">
    <property type="entry name" value="PyrdxlP-dep_Trfase"/>
</dbReference>
<dbReference type="CDD" id="cd00610">
    <property type="entry name" value="OAT_like"/>
    <property type="match status" value="1"/>
</dbReference>
<comment type="similarity">
    <text evidence="1">Belongs to the class-III pyridoxal-phosphate-dependent aminotransferase family.</text>
</comment>
<evidence type="ECO:0000256" key="1">
    <source>
        <dbReference type="ARBA" id="ARBA00008954"/>
    </source>
</evidence>
<dbReference type="Gene3D" id="3.90.1150.10">
    <property type="entry name" value="Aspartate Aminotransferase, domain 1"/>
    <property type="match status" value="1"/>
</dbReference>
<name>E0X6N5_9ZZZZ</name>
<accession>E0X6N5</accession>
<sequence length="453" mass="49835">MTTAPDLRQQSLDHLWIPTQSYADLQADDGLLVIRKGEGIYLHDDQGREYIDAISGLFLVAVGHGREELADVAREQMSRLAYQNTFAYANEPAINLATRLAEVTPSTIRKAVFVNGGSEAVENAIKIAKHYHHIRGNSKKFKTISRMGSYHGMTAGALSVNAAVYANRTPYEPLMPGSLHVQNVNCDRCPFEKTYPECDVYCARTIEDVINAQGPDTIAAMIAEPISTANGSYVPPPGYWRTLRELCDKHDIVLIADEVINGFGRTGKWFGMDHFDVEPDIMTTAKQLSSGYSPIAATLVSDKIARSFEEAGQEGAIGGITWGANPVSCAVALANLDIIERENLVENSATVGEHIRSRLVQLREEHRTVYQTRGPGLMQVIDLKRNPATGEDFDESDQMPTRMTNYLREEGVLTRGGASIPVSPPLITNLEEADELVDRISRSIGRMESDLGL</sequence>
<organism evidence="5">
    <name type="scientific">uncultured microorganism</name>
    <dbReference type="NCBI Taxonomy" id="358574"/>
    <lineage>
        <taxon>unclassified sequences</taxon>
        <taxon>environmental samples</taxon>
    </lineage>
</organism>
<evidence type="ECO:0000256" key="2">
    <source>
        <dbReference type="ARBA" id="ARBA00022576"/>
    </source>
</evidence>
<dbReference type="Pfam" id="PF00202">
    <property type="entry name" value="Aminotran_3"/>
    <property type="match status" value="1"/>
</dbReference>
<evidence type="ECO:0000256" key="4">
    <source>
        <dbReference type="ARBA" id="ARBA00022898"/>
    </source>
</evidence>